<dbReference type="GO" id="GO:0000981">
    <property type="term" value="F:DNA-binding transcription factor activity, RNA polymerase II-specific"/>
    <property type="evidence" value="ECO:0007669"/>
    <property type="project" value="InterPro"/>
</dbReference>
<organism evidence="5">
    <name type="scientific">Metarhizium acridum (strain CQMa 102)</name>
    <dbReference type="NCBI Taxonomy" id="655827"/>
    <lineage>
        <taxon>Eukaryota</taxon>
        <taxon>Fungi</taxon>
        <taxon>Dikarya</taxon>
        <taxon>Ascomycota</taxon>
        <taxon>Pezizomycotina</taxon>
        <taxon>Sordariomycetes</taxon>
        <taxon>Hypocreomycetidae</taxon>
        <taxon>Hypocreales</taxon>
        <taxon>Clavicipitaceae</taxon>
        <taxon>Metarhizium</taxon>
    </lineage>
</organism>
<feature type="region of interest" description="Disordered" evidence="3">
    <location>
        <begin position="64"/>
        <end position="83"/>
    </location>
</feature>
<proteinExistence type="predicted"/>
<protein>
    <submittedName>
        <fullName evidence="4">C6 finger domain protein, putative</fullName>
    </submittedName>
</protein>
<dbReference type="EMBL" id="GL698473">
    <property type="protein sequence ID" value="EFY92936.1"/>
    <property type="molecule type" value="Genomic_DNA"/>
</dbReference>
<accession>E9DU76</accession>
<dbReference type="GO" id="GO:0005634">
    <property type="term" value="C:nucleus"/>
    <property type="evidence" value="ECO:0007669"/>
    <property type="project" value="UniProtKB-SubCell"/>
</dbReference>
<dbReference type="KEGG" id="maw:19245485"/>
<dbReference type="HOGENOM" id="CLU_021916_2_1_1"/>
<sequence length="518" mass="58173">MSDVVADRKRHCWECRRRCLVCDSAQPDCKRCVASGTICPGYGDIKPARLRWLDIGRVKSRNKRSKRTVVATDEESTKARHQNHAIKPCEGQVTGISRHRMKTDLCALSEAVGYFNGCIYYDLVPMEQLGSNPFVYAISERHIKAGTMFPDYLRLTLVCTTLSHRINRLGLDPNHGALAQAFYQYRGVIIRSLREDASDGGRHISDVFIAGVVMLLLIDVSHDIARFVMATLIIRQVQHGASSNWRCHLEAIQRLITLRGGIKILAKSKRLDSLLLCFLGVSVLGNTTCPAHDIAMTDNHVKELEYMIRHYQGATFSFQMCPPPLFAEIIRMNSLRMRAAERQVSGEFSIEAYEILARIEEYSPTQWASSKPAAINNWLTLGAIYKLAAAIYCILSLQSSSVLPRNLSLRNRCVTHTQQLKSLLESTVANLSLKRFLLWPLIVLGVEASRGDLALKIFIEKQLAELSCHLGSYVPLAAKSVLERFWALGETDWDACFDKPYAFATQIAVDLSRISPND</sequence>
<name>E9DU76_METAQ</name>
<dbReference type="Proteomes" id="UP000002499">
    <property type="component" value="Unassembled WGS sequence"/>
</dbReference>
<keyword evidence="5" id="KW-1185">Reference proteome</keyword>
<dbReference type="GO" id="GO:0008270">
    <property type="term" value="F:zinc ion binding"/>
    <property type="evidence" value="ECO:0007669"/>
    <property type="project" value="InterPro"/>
</dbReference>
<comment type="subcellular location">
    <subcellularLocation>
        <location evidence="1">Nucleus</location>
    </subcellularLocation>
</comment>
<dbReference type="InParanoid" id="E9DU76"/>
<evidence type="ECO:0000313" key="4">
    <source>
        <dbReference type="EMBL" id="EFY92936.1"/>
    </source>
</evidence>
<dbReference type="AlphaFoldDB" id="E9DU76"/>
<dbReference type="InterPro" id="IPR036864">
    <property type="entry name" value="Zn2-C6_fun-type_DNA-bd_sf"/>
</dbReference>
<dbReference type="CDD" id="cd00067">
    <property type="entry name" value="GAL4"/>
    <property type="match status" value="1"/>
</dbReference>
<evidence type="ECO:0000313" key="5">
    <source>
        <dbReference type="Proteomes" id="UP000002499"/>
    </source>
</evidence>
<dbReference type="GO" id="GO:0000976">
    <property type="term" value="F:transcription cis-regulatory region binding"/>
    <property type="evidence" value="ECO:0007669"/>
    <property type="project" value="TreeGrafter"/>
</dbReference>
<dbReference type="GO" id="GO:0045944">
    <property type="term" value="P:positive regulation of transcription by RNA polymerase II"/>
    <property type="evidence" value="ECO:0007669"/>
    <property type="project" value="TreeGrafter"/>
</dbReference>
<dbReference type="Pfam" id="PF11951">
    <property type="entry name" value="Fungal_trans_2"/>
    <property type="match status" value="1"/>
</dbReference>
<evidence type="ECO:0000256" key="2">
    <source>
        <dbReference type="ARBA" id="ARBA00023242"/>
    </source>
</evidence>
<keyword evidence="2" id="KW-0539">Nucleus</keyword>
<evidence type="ECO:0000256" key="3">
    <source>
        <dbReference type="SAM" id="MobiDB-lite"/>
    </source>
</evidence>
<dbReference type="SUPFAM" id="SSF57701">
    <property type="entry name" value="Zn2/Cys6 DNA-binding domain"/>
    <property type="match status" value="1"/>
</dbReference>
<evidence type="ECO:0000256" key="1">
    <source>
        <dbReference type="ARBA" id="ARBA00004123"/>
    </source>
</evidence>
<dbReference type="InterPro" id="IPR021858">
    <property type="entry name" value="Fun_TF"/>
</dbReference>
<dbReference type="GeneID" id="19245485"/>
<dbReference type="OMA" id="RKRHCWE"/>
<dbReference type="OrthoDB" id="5386330at2759"/>
<gene>
    <name evidence="4" type="ORF">MAC_01174</name>
</gene>
<dbReference type="eggNOG" id="ENOG502RVVR">
    <property type="taxonomic scope" value="Eukaryota"/>
</dbReference>
<dbReference type="PANTHER" id="PTHR37534">
    <property type="entry name" value="TRANSCRIPTIONAL ACTIVATOR PROTEIN UGA3"/>
    <property type="match status" value="1"/>
</dbReference>
<dbReference type="InterPro" id="IPR001138">
    <property type="entry name" value="Zn2Cys6_DnaBD"/>
</dbReference>
<dbReference type="PANTHER" id="PTHR37534:SF48">
    <property type="entry name" value="FINGER DOMAIN PROTEIN, PUTATIVE-RELATED"/>
    <property type="match status" value="1"/>
</dbReference>
<reference evidence="4 5" key="1">
    <citation type="journal article" date="2011" name="PLoS Genet.">
        <title>Genome sequencing and comparative transcriptomics of the model entomopathogenic fungi Metarhizium anisopliae and M. acridum.</title>
        <authorList>
            <person name="Gao Q."/>
            <person name="Jin K."/>
            <person name="Ying S.H."/>
            <person name="Zhang Y."/>
            <person name="Xiao G."/>
            <person name="Shang Y."/>
            <person name="Duan Z."/>
            <person name="Hu X."/>
            <person name="Xie X.Q."/>
            <person name="Zhou G."/>
            <person name="Peng G."/>
            <person name="Luo Z."/>
            <person name="Huang W."/>
            <person name="Wang B."/>
            <person name="Fang W."/>
            <person name="Wang S."/>
            <person name="Zhong Y."/>
            <person name="Ma L.J."/>
            <person name="St Leger R.J."/>
            <person name="Zhao G.P."/>
            <person name="Pei Y."/>
            <person name="Feng M.G."/>
            <person name="Xia Y."/>
            <person name="Wang C."/>
        </authorList>
    </citation>
    <scope>NUCLEOTIDE SEQUENCE [LARGE SCALE GENOMIC DNA]</scope>
    <source>
        <strain evidence="4 5">CQMa 102</strain>
    </source>
</reference>